<dbReference type="InterPro" id="IPR031883">
    <property type="entry name" value="DUF4763"/>
</dbReference>
<dbReference type="OrthoDB" id="7864818at2759"/>
<dbReference type="EMBL" id="CH902619">
    <property type="protein sequence ID" value="EDV35884.1"/>
    <property type="molecule type" value="Genomic_DNA"/>
</dbReference>
<dbReference type="HOGENOM" id="CLU_1074674_0_0_1"/>
<accession>B3MHP8</accession>
<feature type="region of interest" description="Disordered" evidence="1">
    <location>
        <begin position="1"/>
        <end position="39"/>
    </location>
</feature>
<evidence type="ECO:0000313" key="2">
    <source>
        <dbReference type="EMBL" id="EDV35884.1"/>
    </source>
</evidence>
<dbReference type="PhylomeDB" id="B3MHP8"/>
<dbReference type="OMA" id="CIERWEH"/>
<dbReference type="AlphaFoldDB" id="B3MHP8"/>
<dbReference type="eggNOG" id="ENOG502TBBV">
    <property type="taxonomic scope" value="Eukaryota"/>
</dbReference>
<evidence type="ECO:0000256" key="1">
    <source>
        <dbReference type="SAM" id="MobiDB-lite"/>
    </source>
</evidence>
<keyword evidence="3" id="KW-1185">Reference proteome</keyword>
<evidence type="ECO:0000313" key="3">
    <source>
        <dbReference type="Proteomes" id="UP000007801"/>
    </source>
</evidence>
<dbReference type="Proteomes" id="UP000007801">
    <property type="component" value="Unassembled WGS sequence"/>
</dbReference>
<reference evidence="2 3" key="1">
    <citation type="journal article" date="2007" name="Nature">
        <title>Evolution of genes and genomes on the Drosophila phylogeny.</title>
        <authorList>
            <consortium name="Drosophila 12 Genomes Consortium"/>
            <person name="Clark A.G."/>
            <person name="Eisen M.B."/>
            <person name="Smith D.R."/>
            <person name="Bergman C.M."/>
            <person name="Oliver B."/>
            <person name="Markow T.A."/>
            <person name="Kaufman T.C."/>
            <person name="Kellis M."/>
            <person name="Gelbart W."/>
            <person name="Iyer V.N."/>
            <person name="Pollard D.A."/>
            <person name="Sackton T.B."/>
            <person name="Larracuente A.M."/>
            <person name="Singh N.D."/>
            <person name="Abad J.P."/>
            <person name="Abt D.N."/>
            <person name="Adryan B."/>
            <person name="Aguade M."/>
            <person name="Akashi H."/>
            <person name="Anderson W.W."/>
            <person name="Aquadro C.F."/>
            <person name="Ardell D.H."/>
            <person name="Arguello R."/>
            <person name="Artieri C.G."/>
            <person name="Barbash D.A."/>
            <person name="Barker D."/>
            <person name="Barsanti P."/>
            <person name="Batterham P."/>
            <person name="Batzoglou S."/>
            <person name="Begun D."/>
            <person name="Bhutkar A."/>
            <person name="Blanco E."/>
            <person name="Bosak S.A."/>
            <person name="Bradley R.K."/>
            <person name="Brand A.D."/>
            <person name="Brent M.R."/>
            <person name="Brooks A.N."/>
            <person name="Brown R.H."/>
            <person name="Butlin R.K."/>
            <person name="Caggese C."/>
            <person name="Calvi B.R."/>
            <person name="Bernardo de Carvalho A."/>
            <person name="Caspi A."/>
            <person name="Castrezana S."/>
            <person name="Celniker S.E."/>
            <person name="Chang J.L."/>
            <person name="Chapple C."/>
            <person name="Chatterji S."/>
            <person name="Chinwalla A."/>
            <person name="Civetta A."/>
            <person name="Clifton S.W."/>
            <person name="Comeron J.M."/>
            <person name="Costello J.C."/>
            <person name="Coyne J.A."/>
            <person name="Daub J."/>
            <person name="David R.G."/>
            <person name="Delcher A.L."/>
            <person name="Delehaunty K."/>
            <person name="Do C.B."/>
            <person name="Ebling H."/>
            <person name="Edwards K."/>
            <person name="Eickbush T."/>
            <person name="Evans J.D."/>
            <person name="Filipski A."/>
            <person name="Findeiss S."/>
            <person name="Freyhult E."/>
            <person name="Fulton L."/>
            <person name="Fulton R."/>
            <person name="Garcia A.C."/>
            <person name="Gardiner A."/>
            <person name="Garfield D.A."/>
            <person name="Garvin B.E."/>
            <person name="Gibson G."/>
            <person name="Gilbert D."/>
            <person name="Gnerre S."/>
            <person name="Godfrey J."/>
            <person name="Good R."/>
            <person name="Gotea V."/>
            <person name="Gravely B."/>
            <person name="Greenberg A.J."/>
            <person name="Griffiths-Jones S."/>
            <person name="Gross S."/>
            <person name="Guigo R."/>
            <person name="Gustafson E.A."/>
            <person name="Haerty W."/>
            <person name="Hahn M.W."/>
            <person name="Halligan D.L."/>
            <person name="Halpern A.L."/>
            <person name="Halter G.M."/>
            <person name="Han M.V."/>
            <person name="Heger A."/>
            <person name="Hillier L."/>
            <person name="Hinrichs A.S."/>
            <person name="Holmes I."/>
            <person name="Hoskins R.A."/>
            <person name="Hubisz M.J."/>
            <person name="Hultmark D."/>
            <person name="Huntley M.A."/>
            <person name="Jaffe D.B."/>
            <person name="Jagadeeshan S."/>
            <person name="Jeck W.R."/>
            <person name="Johnson J."/>
            <person name="Jones C.D."/>
            <person name="Jordan W.C."/>
            <person name="Karpen G.H."/>
            <person name="Kataoka E."/>
            <person name="Keightley P.D."/>
            <person name="Kheradpour P."/>
            <person name="Kirkness E.F."/>
            <person name="Koerich L.B."/>
            <person name="Kristiansen K."/>
            <person name="Kudrna D."/>
            <person name="Kulathinal R.J."/>
            <person name="Kumar S."/>
            <person name="Kwok R."/>
            <person name="Lander E."/>
            <person name="Langley C.H."/>
            <person name="Lapoint R."/>
            <person name="Lazzaro B.P."/>
            <person name="Lee S.J."/>
            <person name="Levesque L."/>
            <person name="Li R."/>
            <person name="Lin C.F."/>
            <person name="Lin M.F."/>
            <person name="Lindblad-Toh K."/>
            <person name="Llopart A."/>
            <person name="Long M."/>
            <person name="Low L."/>
            <person name="Lozovsky E."/>
            <person name="Lu J."/>
            <person name="Luo M."/>
            <person name="Machado C.A."/>
            <person name="Makalowski W."/>
            <person name="Marzo M."/>
            <person name="Matsuda M."/>
            <person name="Matzkin L."/>
            <person name="McAllister B."/>
            <person name="McBride C.S."/>
            <person name="McKernan B."/>
            <person name="McKernan K."/>
            <person name="Mendez-Lago M."/>
            <person name="Minx P."/>
            <person name="Mollenhauer M.U."/>
            <person name="Montooth K."/>
            <person name="Mount S.M."/>
            <person name="Mu X."/>
            <person name="Myers E."/>
            <person name="Negre B."/>
            <person name="Newfeld S."/>
            <person name="Nielsen R."/>
            <person name="Noor M.A."/>
            <person name="O'Grady P."/>
            <person name="Pachter L."/>
            <person name="Papaceit M."/>
            <person name="Parisi M.J."/>
            <person name="Parisi M."/>
            <person name="Parts L."/>
            <person name="Pedersen J.S."/>
            <person name="Pesole G."/>
            <person name="Phillippy A.M."/>
            <person name="Ponting C.P."/>
            <person name="Pop M."/>
            <person name="Porcelli D."/>
            <person name="Powell J.R."/>
            <person name="Prohaska S."/>
            <person name="Pruitt K."/>
            <person name="Puig M."/>
            <person name="Quesneville H."/>
            <person name="Ram K.R."/>
            <person name="Rand D."/>
            <person name="Rasmussen M.D."/>
            <person name="Reed L.K."/>
            <person name="Reenan R."/>
            <person name="Reily A."/>
            <person name="Remington K.A."/>
            <person name="Rieger T.T."/>
            <person name="Ritchie M.G."/>
            <person name="Robin C."/>
            <person name="Rogers Y.H."/>
            <person name="Rohde C."/>
            <person name="Rozas J."/>
            <person name="Rubenfield M.J."/>
            <person name="Ruiz A."/>
            <person name="Russo S."/>
            <person name="Salzberg S.L."/>
            <person name="Sanchez-Gracia A."/>
            <person name="Saranga D.J."/>
            <person name="Sato H."/>
            <person name="Schaeffer S.W."/>
            <person name="Schatz M.C."/>
            <person name="Schlenke T."/>
            <person name="Schwartz R."/>
            <person name="Segarra C."/>
            <person name="Singh R.S."/>
            <person name="Sirot L."/>
            <person name="Sirota M."/>
            <person name="Sisneros N.B."/>
            <person name="Smith C.D."/>
            <person name="Smith T.F."/>
            <person name="Spieth J."/>
            <person name="Stage D.E."/>
            <person name="Stark A."/>
            <person name="Stephan W."/>
            <person name="Strausberg R.L."/>
            <person name="Strempel S."/>
            <person name="Sturgill D."/>
            <person name="Sutton G."/>
            <person name="Sutton G.G."/>
            <person name="Tao W."/>
            <person name="Teichmann S."/>
            <person name="Tobari Y.N."/>
            <person name="Tomimura Y."/>
            <person name="Tsolas J.M."/>
            <person name="Valente V.L."/>
            <person name="Venter E."/>
            <person name="Venter J.C."/>
            <person name="Vicario S."/>
            <person name="Vieira F.G."/>
            <person name="Vilella A.J."/>
            <person name="Villasante A."/>
            <person name="Walenz B."/>
            <person name="Wang J."/>
            <person name="Wasserman M."/>
            <person name="Watts T."/>
            <person name="Wilson D."/>
            <person name="Wilson R.K."/>
            <person name="Wing R.A."/>
            <person name="Wolfner M.F."/>
            <person name="Wong A."/>
            <person name="Wong G.K."/>
            <person name="Wu C.I."/>
            <person name="Wu G."/>
            <person name="Yamamoto D."/>
            <person name="Yang H.P."/>
            <person name="Yang S.P."/>
            <person name="Yorke J.A."/>
            <person name="Yoshida K."/>
            <person name="Zdobnov E."/>
            <person name="Zhang P."/>
            <person name="Zhang Y."/>
            <person name="Zimin A.V."/>
            <person name="Baldwin J."/>
            <person name="Abdouelleil A."/>
            <person name="Abdulkadir J."/>
            <person name="Abebe A."/>
            <person name="Abera B."/>
            <person name="Abreu J."/>
            <person name="Acer S.C."/>
            <person name="Aftuck L."/>
            <person name="Alexander A."/>
            <person name="An P."/>
            <person name="Anderson E."/>
            <person name="Anderson S."/>
            <person name="Arachi H."/>
            <person name="Azer M."/>
            <person name="Bachantsang P."/>
            <person name="Barry A."/>
            <person name="Bayul T."/>
            <person name="Berlin A."/>
            <person name="Bessette D."/>
            <person name="Bloom T."/>
            <person name="Blye J."/>
            <person name="Boguslavskiy L."/>
            <person name="Bonnet C."/>
            <person name="Boukhgalter B."/>
            <person name="Bourzgui I."/>
            <person name="Brown A."/>
            <person name="Cahill P."/>
            <person name="Channer S."/>
            <person name="Cheshatsang Y."/>
            <person name="Chuda L."/>
            <person name="Citroen M."/>
            <person name="Collymore A."/>
            <person name="Cooke P."/>
            <person name="Costello M."/>
            <person name="D'Aco K."/>
            <person name="Daza R."/>
            <person name="De Haan G."/>
            <person name="DeGray S."/>
            <person name="DeMaso C."/>
            <person name="Dhargay N."/>
            <person name="Dooley K."/>
            <person name="Dooley E."/>
            <person name="Doricent M."/>
            <person name="Dorje P."/>
            <person name="Dorjee K."/>
            <person name="Dupes A."/>
            <person name="Elong R."/>
            <person name="Falk J."/>
            <person name="Farina A."/>
            <person name="Faro S."/>
            <person name="Ferguson D."/>
            <person name="Fisher S."/>
            <person name="Foley C.D."/>
            <person name="Franke A."/>
            <person name="Friedrich D."/>
            <person name="Gadbois L."/>
            <person name="Gearin G."/>
            <person name="Gearin C.R."/>
            <person name="Giannoukos G."/>
            <person name="Goode T."/>
            <person name="Graham J."/>
            <person name="Grandbois E."/>
            <person name="Grewal S."/>
            <person name="Gyaltsen K."/>
            <person name="Hafez N."/>
            <person name="Hagos B."/>
            <person name="Hall J."/>
            <person name="Henson C."/>
            <person name="Hollinger A."/>
            <person name="Honan T."/>
            <person name="Huard M.D."/>
            <person name="Hughes L."/>
            <person name="Hurhula B."/>
            <person name="Husby M.E."/>
            <person name="Kamat A."/>
            <person name="Kanga B."/>
            <person name="Kashin S."/>
            <person name="Khazanovich D."/>
            <person name="Kisner P."/>
            <person name="Lance K."/>
            <person name="Lara M."/>
            <person name="Lee W."/>
            <person name="Lennon N."/>
            <person name="Letendre F."/>
            <person name="LeVine R."/>
            <person name="Lipovsky A."/>
            <person name="Liu X."/>
            <person name="Liu J."/>
            <person name="Liu S."/>
            <person name="Lokyitsang T."/>
            <person name="Lokyitsang Y."/>
            <person name="Lubonja R."/>
            <person name="Lui A."/>
            <person name="MacDonald P."/>
            <person name="Magnisalis V."/>
            <person name="Maru K."/>
            <person name="Matthews C."/>
            <person name="McCusker W."/>
            <person name="McDonough S."/>
            <person name="Mehta T."/>
            <person name="Meldrim J."/>
            <person name="Meneus L."/>
            <person name="Mihai O."/>
            <person name="Mihalev A."/>
            <person name="Mihova T."/>
            <person name="Mittelman R."/>
            <person name="Mlenga V."/>
            <person name="Montmayeur A."/>
            <person name="Mulrain L."/>
            <person name="Navidi A."/>
            <person name="Naylor J."/>
            <person name="Negash T."/>
            <person name="Nguyen T."/>
            <person name="Nguyen N."/>
            <person name="Nicol R."/>
            <person name="Norbu C."/>
            <person name="Norbu N."/>
            <person name="Novod N."/>
            <person name="O'Neill B."/>
            <person name="Osman S."/>
            <person name="Markiewicz E."/>
            <person name="Oyono O.L."/>
            <person name="Patti C."/>
            <person name="Phunkhang P."/>
            <person name="Pierre F."/>
            <person name="Priest M."/>
            <person name="Raghuraman S."/>
            <person name="Rege F."/>
            <person name="Reyes R."/>
            <person name="Rise C."/>
            <person name="Rogov P."/>
            <person name="Ross K."/>
            <person name="Ryan E."/>
            <person name="Settipalli S."/>
            <person name="Shea T."/>
            <person name="Sherpa N."/>
            <person name="Shi L."/>
            <person name="Shih D."/>
            <person name="Sparrow T."/>
            <person name="Spaulding J."/>
            <person name="Stalker J."/>
            <person name="Stange-Thomann N."/>
            <person name="Stavropoulos S."/>
            <person name="Stone C."/>
            <person name="Strader C."/>
            <person name="Tesfaye S."/>
            <person name="Thomson T."/>
            <person name="Thoulutsang Y."/>
            <person name="Thoulutsang D."/>
            <person name="Topham K."/>
            <person name="Topping I."/>
            <person name="Tsamla T."/>
            <person name="Vassiliev H."/>
            <person name="Vo A."/>
            <person name="Wangchuk T."/>
            <person name="Wangdi T."/>
            <person name="Weiand M."/>
            <person name="Wilkinson J."/>
            <person name="Wilson A."/>
            <person name="Yadav S."/>
            <person name="Young G."/>
            <person name="Yu Q."/>
            <person name="Zembek L."/>
            <person name="Zhong D."/>
            <person name="Zimmer A."/>
            <person name="Zwirko Z."/>
            <person name="Jaffe D.B."/>
            <person name="Alvarez P."/>
            <person name="Brockman W."/>
            <person name="Butler J."/>
            <person name="Chin C."/>
            <person name="Gnerre S."/>
            <person name="Grabherr M."/>
            <person name="Kleber M."/>
            <person name="Mauceli E."/>
            <person name="MacCallum I."/>
        </authorList>
    </citation>
    <scope>NUCLEOTIDE SEQUENCE [LARGE SCALE GENOMIC DNA]</scope>
    <source>
        <strain evidence="3">Tucson 14024-0371.13</strain>
    </source>
</reference>
<gene>
    <name evidence="2" type="primary">Dana\GF12250</name>
    <name evidence="2" type="synonym">dana_GLEANR_12256</name>
    <name evidence="2" type="ORF">GF12250</name>
</gene>
<dbReference type="GeneID" id="6495103"/>
<proteinExistence type="predicted"/>
<sequence length="280" mass="33129">MWWNGGDCRAPGLPEIEPEEEESELLSSGPEPTVGEEMEDLDGAYDELELIKQRLLQLRDTLLPPQRDKCYIQQEEQEREDTSFKTQESLQLIELRRQNCQMRCKLSTAYEHLNSSRKQIKELEGWRCLLQSRIQKMSHQLTKFGEFKIRAIHHFGLCIERWEQQKTTKVDHVTYRNRMQSVVSHADNSRQCLVPLHCHKATRQHIRLELMLLRVFLHNLFEAMVNDFRFFCRQMSVRYTKASLPEIGSSHYHDPHNKDMDTPVSSLASFDMDVHEFPRT</sequence>
<dbReference type="KEGG" id="dan:6495103"/>
<protein>
    <submittedName>
        <fullName evidence="2">Uncharacterized protein</fullName>
    </submittedName>
</protein>
<dbReference type="InParanoid" id="B3MHP8"/>
<organism evidence="2 3">
    <name type="scientific">Drosophila ananassae</name>
    <name type="common">Fruit fly</name>
    <dbReference type="NCBI Taxonomy" id="7217"/>
    <lineage>
        <taxon>Eukaryota</taxon>
        <taxon>Metazoa</taxon>
        <taxon>Ecdysozoa</taxon>
        <taxon>Arthropoda</taxon>
        <taxon>Hexapoda</taxon>
        <taxon>Insecta</taxon>
        <taxon>Pterygota</taxon>
        <taxon>Neoptera</taxon>
        <taxon>Endopterygota</taxon>
        <taxon>Diptera</taxon>
        <taxon>Brachycera</taxon>
        <taxon>Muscomorpha</taxon>
        <taxon>Ephydroidea</taxon>
        <taxon>Drosophilidae</taxon>
        <taxon>Drosophila</taxon>
        <taxon>Sophophora</taxon>
    </lineage>
</organism>
<name>B3MHP8_DROAN</name>
<dbReference type="STRING" id="7217.B3MHP8"/>
<dbReference type="Pfam" id="PF15960">
    <property type="entry name" value="DUF4763"/>
    <property type="match status" value="1"/>
</dbReference>